<dbReference type="RefSeq" id="WP_133742533.1">
    <property type="nucleotide sequence ID" value="NZ_SNYN01000016.1"/>
</dbReference>
<feature type="domain" description="DUF397" evidence="1">
    <location>
        <begin position="8"/>
        <end position="60"/>
    </location>
</feature>
<organism evidence="2 3">
    <name type="scientific">Actinorugispora endophytica</name>
    <dbReference type="NCBI Taxonomy" id="1605990"/>
    <lineage>
        <taxon>Bacteria</taxon>
        <taxon>Bacillati</taxon>
        <taxon>Actinomycetota</taxon>
        <taxon>Actinomycetes</taxon>
        <taxon>Streptosporangiales</taxon>
        <taxon>Nocardiopsidaceae</taxon>
        <taxon>Actinorugispora</taxon>
    </lineage>
</organism>
<keyword evidence="3" id="KW-1185">Reference proteome</keyword>
<proteinExistence type="predicted"/>
<dbReference type="EMBL" id="SNYN01000016">
    <property type="protein sequence ID" value="TDQ49265.1"/>
    <property type="molecule type" value="Genomic_DNA"/>
</dbReference>
<dbReference type="Proteomes" id="UP000295281">
    <property type="component" value="Unassembled WGS sequence"/>
</dbReference>
<sequence>MLKPSNLRFRKSSYSGPKTENCIEIAETPDMSAIRDSRNPQLGYLLFGGVEWRSFIDVVKRQQF</sequence>
<dbReference type="InterPro" id="IPR007278">
    <property type="entry name" value="DUF397"/>
</dbReference>
<evidence type="ECO:0000259" key="1">
    <source>
        <dbReference type="Pfam" id="PF04149"/>
    </source>
</evidence>
<accession>A0A4R6UV22</accession>
<dbReference type="Pfam" id="PF04149">
    <property type="entry name" value="DUF397"/>
    <property type="match status" value="1"/>
</dbReference>
<protein>
    <submittedName>
        <fullName evidence="2">Uncharacterized protein DUF397</fullName>
    </submittedName>
</protein>
<reference evidence="2 3" key="1">
    <citation type="submission" date="2019-03" db="EMBL/GenBank/DDBJ databases">
        <title>Genomic Encyclopedia of Type Strains, Phase IV (KMG-IV): sequencing the most valuable type-strain genomes for metagenomic binning, comparative biology and taxonomic classification.</title>
        <authorList>
            <person name="Goeker M."/>
        </authorList>
    </citation>
    <scope>NUCLEOTIDE SEQUENCE [LARGE SCALE GENOMIC DNA]</scope>
    <source>
        <strain evidence="2 3">DSM 46770</strain>
    </source>
</reference>
<gene>
    <name evidence="2" type="ORF">EV190_11661</name>
</gene>
<evidence type="ECO:0000313" key="2">
    <source>
        <dbReference type="EMBL" id="TDQ49265.1"/>
    </source>
</evidence>
<dbReference type="OrthoDB" id="3540894at2"/>
<name>A0A4R6UV22_9ACTN</name>
<evidence type="ECO:0000313" key="3">
    <source>
        <dbReference type="Proteomes" id="UP000295281"/>
    </source>
</evidence>
<comment type="caution">
    <text evidence="2">The sequence shown here is derived from an EMBL/GenBank/DDBJ whole genome shotgun (WGS) entry which is preliminary data.</text>
</comment>
<dbReference type="AlphaFoldDB" id="A0A4R6UV22"/>